<reference evidence="2" key="1">
    <citation type="journal article" date="2019" name="Plant Biotechnol. J.">
        <title>Genome sequencing of the Australian wild diploid species Gossypium australe highlights disease resistance and delayed gland morphogenesis.</title>
        <authorList>
            <person name="Cai Y."/>
            <person name="Cai X."/>
            <person name="Wang Q."/>
            <person name="Wang P."/>
            <person name="Zhang Y."/>
            <person name="Cai C."/>
            <person name="Xu Y."/>
            <person name="Wang K."/>
            <person name="Zhou Z."/>
            <person name="Wang C."/>
            <person name="Geng S."/>
            <person name="Li B."/>
            <person name="Dong Q."/>
            <person name="Hou Y."/>
            <person name="Wang H."/>
            <person name="Ai P."/>
            <person name="Liu Z."/>
            <person name="Yi F."/>
            <person name="Sun M."/>
            <person name="An G."/>
            <person name="Cheng J."/>
            <person name="Zhang Y."/>
            <person name="Shi Q."/>
            <person name="Xie Y."/>
            <person name="Shi X."/>
            <person name="Chang Y."/>
            <person name="Huang F."/>
            <person name="Chen Y."/>
            <person name="Hong S."/>
            <person name="Mi L."/>
            <person name="Sun Q."/>
            <person name="Zhang L."/>
            <person name="Zhou B."/>
            <person name="Peng R."/>
            <person name="Zhang X."/>
            <person name="Liu F."/>
        </authorList>
    </citation>
    <scope>NUCLEOTIDE SEQUENCE [LARGE SCALE GENOMIC DNA]</scope>
    <source>
        <strain evidence="2">cv. PA1801</strain>
    </source>
</reference>
<dbReference type="EMBL" id="SMMG02000006">
    <property type="protein sequence ID" value="KAA3469952.1"/>
    <property type="molecule type" value="Genomic_DNA"/>
</dbReference>
<name>A0A5B6VLB1_9ROSI</name>
<dbReference type="PANTHER" id="PTHR33116">
    <property type="entry name" value="REVERSE TRANSCRIPTASE ZINC-BINDING DOMAIN-CONTAINING PROTEIN-RELATED-RELATED"/>
    <property type="match status" value="1"/>
</dbReference>
<gene>
    <name evidence="1" type="ORF">EPI10_015697</name>
</gene>
<evidence type="ECO:0000313" key="2">
    <source>
        <dbReference type="Proteomes" id="UP000325315"/>
    </source>
</evidence>
<dbReference type="PANTHER" id="PTHR33116:SF86">
    <property type="entry name" value="REVERSE TRANSCRIPTASE DOMAIN-CONTAINING PROTEIN"/>
    <property type="match status" value="1"/>
</dbReference>
<dbReference type="GO" id="GO:0003964">
    <property type="term" value="F:RNA-directed DNA polymerase activity"/>
    <property type="evidence" value="ECO:0007669"/>
    <property type="project" value="UniProtKB-KW"/>
</dbReference>
<keyword evidence="1" id="KW-0548">Nucleotidyltransferase</keyword>
<keyword evidence="1" id="KW-0808">Transferase</keyword>
<evidence type="ECO:0000313" key="1">
    <source>
        <dbReference type="EMBL" id="KAA3469952.1"/>
    </source>
</evidence>
<dbReference type="AlphaFoldDB" id="A0A5B6VLB1"/>
<protein>
    <submittedName>
        <fullName evidence="1">Reverse transcriptase</fullName>
    </submittedName>
</protein>
<keyword evidence="1" id="KW-0695">RNA-directed DNA polymerase</keyword>
<accession>A0A5B6VLB1</accession>
<comment type="caution">
    <text evidence="1">The sequence shown here is derived from an EMBL/GenBank/DDBJ whole genome shotgun (WGS) entry which is preliminary data.</text>
</comment>
<sequence length="206" mass="23621">MEIEAGIFDLLEDYNKGLSTLIRLAVRERALKGIKASRRGPAISHLLFADDCMLFGEATKERAVFLKDILKNYEQCFGQCVNFNKSTVFFSTNTSEEMKKGIAEVLGVGCATNLEKYLGLPNIVGKRRKESFQNIRDKVNQRIGQWSTRLLSQEGKEIFIKSVLQDIPNYAMTCFLLPKSLCEELENIFAKFWWQHGKKKKGIHWC</sequence>
<dbReference type="OrthoDB" id="1734132at2759"/>
<proteinExistence type="predicted"/>
<organism evidence="1 2">
    <name type="scientific">Gossypium australe</name>
    <dbReference type="NCBI Taxonomy" id="47621"/>
    <lineage>
        <taxon>Eukaryota</taxon>
        <taxon>Viridiplantae</taxon>
        <taxon>Streptophyta</taxon>
        <taxon>Embryophyta</taxon>
        <taxon>Tracheophyta</taxon>
        <taxon>Spermatophyta</taxon>
        <taxon>Magnoliopsida</taxon>
        <taxon>eudicotyledons</taxon>
        <taxon>Gunneridae</taxon>
        <taxon>Pentapetalae</taxon>
        <taxon>rosids</taxon>
        <taxon>malvids</taxon>
        <taxon>Malvales</taxon>
        <taxon>Malvaceae</taxon>
        <taxon>Malvoideae</taxon>
        <taxon>Gossypium</taxon>
    </lineage>
</organism>
<dbReference type="Proteomes" id="UP000325315">
    <property type="component" value="Unassembled WGS sequence"/>
</dbReference>
<keyword evidence="2" id="KW-1185">Reference proteome</keyword>